<keyword evidence="3" id="KW-1185">Reference proteome</keyword>
<dbReference type="RefSeq" id="XP_008715845.1">
    <property type="nucleotide sequence ID" value="XM_008717623.1"/>
</dbReference>
<dbReference type="InterPro" id="IPR036291">
    <property type="entry name" value="NAD(P)-bd_dom_sf"/>
</dbReference>
<dbReference type="AlphaFoldDB" id="W2RXU7"/>
<reference evidence="2 3" key="1">
    <citation type="submission" date="2013-03" db="EMBL/GenBank/DDBJ databases">
        <title>The Genome Sequence of Phialophora europaea CBS 101466.</title>
        <authorList>
            <consortium name="The Broad Institute Genomics Platform"/>
            <person name="Cuomo C."/>
            <person name="de Hoog S."/>
            <person name="Gorbushina A."/>
            <person name="Walker B."/>
            <person name="Young S.K."/>
            <person name="Zeng Q."/>
            <person name="Gargeya S."/>
            <person name="Fitzgerald M."/>
            <person name="Haas B."/>
            <person name="Abouelleil A."/>
            <person name="Allen A.W."/>
            <person name="Alvarado L."/>
            <person name="Arachchi H.M."/>
            <person name="Berlin A.M."/>
            <person name="Chapman S.B."/>
            <person name="Gainer-Dewar J."/>
            <person name="Goldberg J."/>
            <person name="Griggs A."/>
            <person name="Gujja S."/>
            <person name="Hansen M."/>
            <person name="Howarth C."/>
            <person name="Imamovic A."/>
            <person name="Ireland A."/>
            <person name="Larimer J."/>
            <person name="McCowan C."/>
            <person name="Murphy C."/>
            <person name="Pearson M."/>
            <person name="Poon T.W."/>
            <person name="Priest M."/>
            <person name="Roberts A."/>
            <person name="Saif S."/>
            <person name="Shea T."/>
            <person name="Sisk P."/>
            <person name="Sykes S."/>
            <person name="Wortman J."/>
            <person name="Nusbaum C."/>
            <person name="Birren B."/>
        </authorList>
    </citation>
    <scope>NUCLEOTIDE SEQUENCE [LARGE SCALE GENOMIC DNA]</scope>
    <source>
        <strain evidence="2 3">CBS 101466</strain>
    </source>
</reference>
<dbReference type="OrthoDB" id="3509362at2759"/>
<dbReference type="VEuPathDB" id="FungiDB:HMPREF1541_03271"/>
<feature type="domain" description="Enoyl reductase (ER)" evidence="1">
    <location>
        <begin position="15"/>
        <end position="380"/>
    </location>
</feature>
<dbReference type="HOGENOM" id="CLU_026673_3_4_1"/>
<dbReference type="SUPFAM" id="SSF51735">
    <property type="entry name" value="NAD(P)-binding Rossmann-fold domains"/>
    <property type="match status" value="1"/>
</dbReference>
<protein>
    <recommendedName>
        <fullName evidence="1">Enoyl reductase (ER) domain-containing protein</fullName>
    </recommendedName>
</protein>
<evidence type="ECO:0000313" key="3">
    <source>
        <dbReference type="Proteomes" id="UP000030752"/>
    </source>
</evidence>
<dbReference type="CDD" id="cd08276">
    <property type="entry name" value="MDR7"/>
    <property type="match status" value="1"/>
</dbReference>
<dbReference type="eggNOG" id="KOG1198">
    <property type="taxonomic scope" value="Eukaryota"/>
</dbReference>
<dbReference type="InterPro" id="IPR011032">
    <property type="entry name" value="GroES-like_sf"/>
</dbReference>
<dbReference type="Proteomes" id="UP000030752">
    <property type="component" value="Unassembled WGS sequence"/>
</dbReference>
<dbReference type="Pfam" id="PF00107">
    <property type="entry name" value="ADH_zinc_N"/>
    <property type="match status" value="1"/>
</dbReference>
<gene>
    <name evidence="2" type="ORF">HMPREF1541_03271</name>
</gene>
<evidence type="ECO:0000313" key="2">
    <source>
        <dbReference type="EMBL" id="ETN41336.1"/>
    </source>
</evidence>
<dbReference type="InterPro" id="IPR020843">
    <property type="entry name" value="ER"/>
</dbReference>
<dbReference type="SMART" id="SM00829">
    <property type="entry name" value="PKS_ER"/>
    <property type="match status" value="1"/>
</dbReference>
<dbReference type="SUPFAM" id="SSF50129">
    <property type="entry name" value="GroES-like"/>
    <property type="match status" value="1"/>
</dbReference>
<accession>W2RXU7</accession>
<dbReference type="Gene3D" id="3.90.180.10">
    <property type="entry name" value="Medium-chain alcohol dehydrogenases, catalytic domain"/>
    <property type="match status" value="1"/>
</dbReference>
<evidence type="ECO:0000259" key="1">
    <source>
        <dbReference type="SMART" id="SM00829"/>
    </source>
</evidence>
<dbReference type="InterPro" id="IPR013154">
    <property type="entry name" value="ADH-like_N"/>
</dbReference>
<dbReference type="Gene3D" id="3.40.50.720">
    <property type="entry name" value="NAD(P)-binding Rossmann-like Domain"/>
    <property type="match status" value="1"/>
</dbReference>
<dbReference type="STRING" id="1220924.W2RXU7"/>
<organism evidence="2 3">
    <name type="scientific">Cyphellophora europaea (strain CBS 101466)</name>
    <name type="common">Phialophora europaea</name>
    <dbReference type="NCBI Taxonomy" id="1220924"/>
    <lineage>
        <taxon>Eukaryota</taxon>
        <taxon>Fungi</taxon>
        <taxon>Dikarya</taxon>
        <taxon>Ascomycota</taxon>
        <taxon>Pezizomycotina</taxon>
        <taxon>Eurotiomycetes</taxon>
        <taxon>Chaetothyriomycetidae</taxon>
        <taxon>Chaetothyriales</taxon>
        <taxon>Cyphellophoraceae</taxon>
        <taxon>Cyphellophora</taxon>
    </lineage>
</organism>
<sequence length="399" mass="42049">MESSETRSWTTNLDGIPALRLTTTPTPSPSTLSPTQILVKILAVSLNYKDAEIISGLFKHHKSSVAPPNLIPCADSVGIVVATGRPSTQGPDATTTTSQPWKPGDRVLSLSYPKYLTGPALPTYLAAGVGSATHGCLTTHRVFSADAVLPCPPHLSASEAACLPIAGTTAWMGLTWSLPLGIPAAPSQITSPRAGQTLLVQGTGGVSIFGLLLGKAMGMRVLVTSSSDDKLARARALGADAGINYAATPAWDEEVLRLTEGEGADVIFENGGAGSTDKSFRCVRFGGQIAAIGYVGGKVDRLAGKADDHEDRLNINVLALARNVTLKGLLNGPRDRMEDMLAFVAEQKIRPVVDRVFAFEDAREALTYLWEGKHFGKVVIKVADEQMENLDSKGGIAGH</sequence>
<dbReference type="GeneID" id="19970610"/>
<dbReference type="InterPro" id="IPR013149">
    <property type="entry name" value="ADH-like_C"/>
</dbReference>
<dbReference type="PANTHER" id="PTHR45033:SF1">
    <property type="entry name" value="OXIDOREDUCTASE (EUROFUNG)"/>
    <property type="match status" value="1"/>
</dbReference>
<dbReference type="PANTHER" id="PTHR45033">
    <property type="match status" value="1"/>
</dbReference>
<name>W2RXU7_CYPE1</name>
<dbReference type="GO" id="GO:0016491">
    <property type="term" value="F:oxidoreductase activity"/>
    <property type="evidence" value="ECO:0007669"/>
    <property type="project" value="InterPro"/>
</dbReference>
<dbReference type="EMBL" id="KB822719">
    <property type="protein sequence ID" value="ETN41336.1"/>
    <property type="molecule type" value="Genomic_DNA"/>
</dbReference>
<proteinExistence type="predicted"/>
<dbReference type="InParanoid" id="W2RXU7"/>
<dbReference type="Pfam" id="PF08240">
    <property type="entry name" value="ADH_N"/>
    <property type="match status" value="1"/>
</dbReference>
<dbReference type="InterPro" id="IPR052711">
    <property type="entry name" value="Zinc_ADH-like"/>
</dbReference>